<evidence type="ECO:0000313" key="2">
    <source>
        <dbReference type="Proteomes" id="UP000426246"/>
    </source>
</evidence>
<dbReference type="EMBL" id="CP034235">
    <property type="protein sequence ID" value="QGQ97375.1"/>
    <property type="molecule type" value="Genomic_DNA"/>
</dbReference>
<dbReference type="AlphaFoldDB" id="A0A6B8RP94"/>
<gene>
    <name evidence="1" type="ORF">EHS13_22060</name>
</gene>
<dbReference type="KEGG" id="ppsc:EHS13_22060"/>
<accession>A0A6B8RP94</accession>
<dbReference type="Proteomes" id="UP000426246">
    <property type="component" value="Chromosome"/>
</dbReference>
<organism evidence="1 2">
    <name type="scientific">Paenibacillus psychroresistens</name>
    <dbReference type="NCBI Taxonomy" id="1778678"/>
    <lineage>
        <taxon>Bacteria</taxon>
        <taxon>Bacillati</taxon>
        <taxon>Bacillota</taxon>
        <taxon>Bacilli</taxon>
        <taxon>Bacillales</taxon>
        <taxon>Paenibacillaceae</taxon>
        <taxon>Paenibacillus</taxon>
    </lineage>
</organism>
<reference evidence="2" key="1">
    <citation type="submission" date="2018-11" db="EMBL/GenBank/DDBJ databases">
        <title>Complete genome sequence of Paenibacillus sp. ML311-T8.</title>
        <authorList>
            <person name="Nam Y.-D."/>
            <person name="Kang J."/>
            <person name="Chung W.-H."/>
            <person name="Park Y.S."/>
        </authorList>
    </citation>
    <scope>NUCLEOTIDE SEQUENCE [LARGE SCALE GENOMIC DNA]</scope>
    <source>
        <strain evidence="2">ML311-T8</strain>
    </source>
</reference>
<dbReference type="RefSeq" id="WP_227013478.1">
    <property type="nucleotide sequence ID" value="NZ_CP034235.1"/>
</dbReference>
<evidence type="ECO:0000313" key="1">
    <source>
        <dbReference type="EMBL" id="QGQ97375.1"/>
    </source>
</evidence>
<sequence length="92" mass="10922">MTFLSEEVFTDVVLGESRIVDVLIETRLKNEDALIIVHFESQAQYQEKFAERMFIYFSRLFEKYRRRIIPIAIFSYKPLKNEPASLICLSLL</sequence>
<proteinExistence type="predicted"/>
<evidence type="ECO:0008006" key="3">
    <source>
        <dbReference type="Google" id="ProtNLM"/>
    </source>
</evidence>
<keyword evidence="2" id="KW-1185">Reference proteome</keyword>
<name>A0A6B8RP94_9BACL</name>
<protein>
    <recommendedName>
        <fullName evidence="3">Transposase (putative) YhgA-like domain-containing protein</fullName>
    </recommendedName>
</protein>